<protein>
    <recommendedName>
        <fullName evidence="3">Winged helix DNA-binding domain-containing protein</fullName>
    </recommendedName>
</protein>
<evidence type="ECO:0000313" key="1">
    <source>
        <dbReference type="EMBL" id="MBB3043861.1"/>
    </source>
</evidence>
<name>A0A7W4Z3H2_9ACTN</name>
<keyword evidence="2" id="KW-1185">Reference proteome</keyword>
<dbReference type="RefSeq" id="WP_183593626.1">
    <property type="nucleotide sequence ID" value="NZ_JACHWR010000002.1"/>
</dbReference>
<dbReference type="AlphaFoldDB" id="A0A7W4Z3H2"/>
<proteinExistence type="predicted"/>
<organism evidence="1 2">
    <name type="scientific">Nocardioides soli</name>
    <dbReference type="NCBI Taxonomy" id="1036020"/>
    <lineage>
        <taxon>Bacteria</taxon>
        <taxon>Bacillati</taxon>
        <taxon>Actinomycetota</taxon>
        <taxon>Actinomycetes</taxon>
        <taxon>Propionibacteriales</taxon>
        <taxon>Nocardioidaceae</taxon>
        <taxon>Nocardioides</taxon>
    </lineage>
</organism>
<reference evidence="1 2" key="1">
    <citation type="submission" date="2020-08" db="EMBL/GenBank/DDBJ databases">
        <title>Sequencing the genomes of 1000 actinobacteria strains.</title>
        <authorList>
            <person name="Klenk H.-P."/>
        </authorList>
    </citation>
    <scope>NUCLEOTIDE SEQUENCE [LARGE SCALE GENOMIC DNA]</scope>
    <source>
        <strain evidence="1 2">DSM 105498</strain>
    </source>
</reference>
<comment type="caution">
    <text evidence="1">The sequence shown here is derived from an EMBL/GenBank/DDBJ whole genome shotgun (WGS) entry which is preliminary data.</text>
</comment>
<dbReference type="EMBL" id="JACHWR010000002">
    <property type="protein sequence ID" value="MBB3043861.1"/>
    <property type="molecule type" value="Genomic_DNA"/>
</dbReference>
<evidence type="ECO:0000313" key="2">
    <source>
        <dbReference type="Proteomes" id="UP000589626"/>
    </source>
</evidence>
<dbReference type="Pfam" id="PF06224">
    <property type="entry name" value="AlkZ-like"/>
    <property type="match status" value="1"/>
</dbReference>
<gene>
    <name evidence="1" type="ORF">FHU40_003679</name>
</gene>
<dbReference type="Proteomes" id="UP000589626">
    <property type="component" value="Unassembled WGS sequence"/>
</dbReference>
<sequence length="341" mass="37610">MRLTRQRLNRTLLRRQHLLERTSLPSEAVADHLVGLQGQETLPPYLSLAARVADFDPYAVSRGLDDGSWVRLGSLRGTIHLHTGADALATRPWLQPALEKQMRGRVPAAHEEVATVVHDLLADGTVEHRELGGQLAARLPGRPADLTVVARTIVPLVQLPPRGAWRGSGGIVWDLLERRTGGVLATPDPKEVVRRYLRAFGPATAADLSVWSTVTGLRPVLTRMTDLVRHEDEDGKVLFDVPDGVIEDEDTPAPVRLLGTYDNVWLAHAARDRVTEAGTRGNWMGANGGVANTVFVDGWLAGLWRIEDDRVRIVDLFRDLTPAERAELDDEITRIEGLLAR</sequence>
<accession>A0A7W4Z3H2</accession>
<dbReference type="PANTHER" id="PTHR38479:SF2">
    <property type="entry name" value="WINGED HELIX DNA-BINDING DOMAIN-CONTAINING PROTEIN"/>
    <property type="match status" value="1"/>
</dbReference>
<dbReference type="PANTHER" id="PTHR38479">
    <property type="entry name" value="LMO0824 PROTEIN"/>
    <property type="match status" value="1"/>
</dbReference>
<dbReference type="InterPro" id="IPR009351">
    <property type="entry name" value="AlkZ-like"/>
</dbReference>
<evidence type="ECO:0008006" key="3">
    <source>
        <dbReference type="Google" id="ProtNLM"/>
    </source>
</evidence>